<evidence type="ECO:0000256" key="1">
    <source>
        <dbReference type="ARBA" id="ARBA00010923"/>
    </source>
</evidence>
<dbReference type="InterPro" id="IPR044946">
    <property type="entry name" value="Restrct_endonuc_typeI_TRD_sf"/>
</dbReference>
<proteinExistence type="inferred from homology"/>
<evidence type="ECO:0000256" key="3">
    <source>
        <dbReference type="ARBA" id="ARBA00023125"/>
    </source>
</evidence>
<dbReference type="Gene3D" id="3.90.220.20">
    <property type="entry name" value="DNA methylase specificity domains"/>
    <property type="match status" value="1"/>
</dbReference>
<accession>C8PCT8</accession>
<dbReference type="REBASE" id="440839">
    <property type="entry name" value="S.Lin13335ORF909P"/>
</dbReference>
<comment type="similarity">
    <text evidence="1">Belongs to the type-I restriction system S methylase family.</text>
</comment>
<dbReference type="GO" id="GO:0009307">
    <property type="term" value="P:DNA restriction-modification system"/>
    <property type="evidence" value="ECO:0007669"/>
    <property type="project" value="UniProtKB-KW"/>
</dbReference>
<evidence type="ECO:0000313" key="6">
    <source>
        <dbReference type="Proteomes" id="UP000004115"/>
    </source>
</evidence>
<dbReference type="PANTHER" id="PTHR30408:SF13">
    <property type="entry name" value="TYPE I RESTRICTION ENZYME HINDI SPECIFICITY SUBUNIT"/>
    <property type="match status" value="1"/>
</dbReference>
<protein>
    <submittedName>
        <fullName evidence="5">Type I restriction modification DNA specificity domain protein</fullName>
    </submittedName>
</protein>
<dbReference type="AlphaFoldDB" id="C8PCT8"/>
<feature type="non-terminal residue" evidence="5">
    <location>
        <position position="168"/>
    </location>
</feature>
<dbReference type="Pfam" id="PF01420">
    <property type="entry name" value="Methylase_S"/>
    <property type="match status" value="1"/>
</dbReference>
<dbReference type="HOGENOM" id="CLU_021095_9_5_9"/>
<dbReference type="Proteomes" id="UP000004115">
    <property type="component" value="Unassembled WGS sequence"/>
</dbReference>
<dbReference type="EMBL" id="ACLN01000012">
    <property type="protein sequence ID" value="EEW51642.1"/>
    <property type="molecule type" value="Genomic_DNA"/>
</dbReference>
<dbReference type="CDD" id="cd17243">
    <property type="entry name" value="RMtype1_S_AchA6I-TRD2-CR2_like"/>
    <property type="match status" value="1"/>
</dbReference>
<name>C8PCT8_9LACO</name>
<evidence type="ECO:0000313" key="5">
    <source>
        <dbReference type="EMBL" id="EEW51642.1"/>
    </source>
</evidence>
<keyword evidence="2" id="KW-0680">Restriction system</keyword>
<dbReference type="RefSeq" id="WP_006728952.1">
    <property type="nucleotide sequence ID" value="NZ_GG700801.1"/>
</dbReference>
<evidence type="ECO:0000259" key="4">
    <source>
        <dbReference type="Pfam" id="PF01420"/>
    </source>
</evidence>
<dbReference type="GO" id="GO:0003677">
    <property type="term" value="F:DNA binding"/>
    <property type="evidence" value="ECO:0007669"/>
    <property type="project" value="UniProtKB-KW"/>
</dbReference>
<sequence>MKYKLSEIMDIIGGGTPKTSNPEYWNGNIPWLSVKDFNNDYRYVYETEKAITQAGLDNSSTKMLKRNDSIISARGTVGEMAMIPFPMAFNQSCYGLRAKKGLVDAEYLYYLIKHNVVVLKKNTHGSVFDTITHDTFDDIEVELPSLKEQKVVASILRNLDDKIEVNNE</sequence>
<dbReference type="PANTHER" id="PTHR30408">
    <property type="entry name" value="TYPE-1 RESTRICTION ENZYME ECOKI SPECIFICITY PROTEIN"/>
    <property type="match status" value="1"/>
</dbReference>
<dbReference type="Gene3D" id="1.10.287.1120">
    <property type="entry name" value="Bipartite methylase S protein"/>
    <property type="match status" value="1"/>
</dbReference>
<dbReference type="SUPFAM" id="SSF116734">
    <property type="entry name" value="DNA methylase specificity domain"/>
    <property type="match status" value="1"/>
</dbReference>
<dbReference type="InterPro" id="IPR000055">
    <property type="entry name" value="Restrct_endonuc_typeI_TRD"/>
</dbReference>
<reference evidence="5 6" key="1">
    <citation type="submission" date="2009-09" db="EMBL/GenBank/DDBJ databases">
        <authorList>
            <person name="Qin X."/>
            <person name="Bachman B."/>
            <person name="Battles P."/>
            <person name="Bell A."/>
            <person name="Bess C."/>
            <person name="Bickham C."/>
            <person name="Chaboub L."/>
            <person name="Chen D."/>
            <person name="Coyle M."/>
            <person name="Deiros D.R."/>
            <person name="Dinh H."/>
            <person name="Forbes L."/>
            <person name="Fowler G."/>
            <person name="Francisco L."/>
            <person name="Fu Q."/>
            <person name="Gubbala S."/>
            <person name="Hale W."/>
            <person name="Han Y."/>
            <person name="Hemphill L."/>
            <person name="Highlander S.K."/>
            <person name="Hirani K."/>
            <person name="Hogues M."/>
            <person name="Jackson L."/>
            <person name="Jakkamsetti A."/>
            <person name="Javaid M."/>
            <person name="Jiang H."/>
            <person name="Korchina V."/>
            <person name="Kovar C."/>
            <person name="Lara F."/>
            <person name="Lee S."/>
            <person name="Mata R."/>
            <person name="Mathew T."/>
            <person name="Moen C."/>
            <person name="Morales K."/>
            <person name="Munidasa M."/>
            <person name="Nazareth L."/>
            <person name="Ngo R."/>
            <person name="Nguyen L."/>
            <person name="Okwuonu G."/>
            <person name="Ongeri F."/>
            <person name="Patil S."/>
            <person name="Petrosino J."/>
            <person name="Pham C."/>
            <person name="Pham P."/>
            <person name="Pu L.-L."/>
            <person name="Puazo M."/>
            <person name="Raj R."/>
            <person name="Reid J."/>
            <person name="Rouhana J."/>
            <person name="Saada N."/>
            <person name="Shang Y."/>
            <person name="Simmons D."/>
            <person name="Thornton R."/>
            <person name="Warren J."/>
            <person name="Weissenberger G."/>
            <person name="Zhang J."/>
            <person name="Zhang L."/>
            <person name="Zhou C."/>
            <person name="Zhu D."/>
            <person name="Muzny D."/>
            <person name="Worley K."/>
            <person name="Gibbs R."/>
        </authorList>
    </citation>
    <scope>NUCLEOTIDE SEQUENCE [LARGE SCALE GENOMIC DNA]</scope>
    <source>
        <strain evidence="5 6">DSM 13335</strain>
    </source>
</reference>
<dbReference type="InterPro" id="IPR052021">
    <property type="entry name" value="Type-I_RS_S_subunit"/>
</dbReference>
<keyword evidence="3" id="KW-0238">DNA-binding</keyword>
<feature type="domain" description="Type I restriction modification DNA specificity" evidence="4">
    <location>
        <begin position="2"/>
        <end position="167"/>
    </location>
</feature>
<keyword evidence="6" id="KW-1185">Reference proteome</keyword>
<gene>
    <name evidence="5" type="ORF">HMPREF0520_0908</name>
</gene>
<organism evidence="5 6">
    <name type="scientific">Lactobacillus iners DSM 13335</name>
    <dbReference type="NCBI Taxonomy" id="525328"/>
    <lineage>
        <taxon>Bacteria</taxon>
        <taxon>Bacillati</taxon>
        <taxon>Bacillota</taxon>
        <taxon>Bacilli</taxon>
        <taxon>Lactobacillales</taxon>
        <taxon>Lactobacillaceae</taxon>
        <taxon>Lactobacillus</taxon>
    </lineage>
</organism>
<comment type="caution">
    <text evidence="5">The sequence shown here is derived from an EMBL/GenBank/DDBJ whole genome shotgun (WGS) entry which is preliminary data.</text>
</comment>
<evidence type="ECO:0000256" key="2">
    <source>
        <dbReference type="ARBA" id="ARBA00022747"/>
    </source>
</evidence>